<dbReference type="Proteomes" id="UP000254176">
    <property type="component" value="Unassembled WGS sequence"/>
</dbReference>
<gene>
    <name evidence="1" type="ORF">NCTC8554_01833</name>
</gene>
<sequence length="134" mass="15388">MTKKNLDDSAQAVTEMMNNPKNYQAFMQDFLGNQRTNTAFNMDLFGNAHNQTLPEHCFLRLNSNDCSTLSQGYFIANGIKVNIDEISMKFLTILVNKHIIPLTEMLSLFNTNEQESINKLVWQLGELDIIEIIR</sequence>
<proteinExistence type="predicted"/>
<organism evidence="1 2">
    <name type="scientific">Neisseria meningitidis</name>
    <dbReference type="NCBI Taxonomy" id="487"/>
    <lineage>
        <taxon>Bacteria</taxon>
        <taxon>Pseudomonadati</taxon>
        <taxon>Pseudomonadota</taxon>
        <taxon>Betaproteobacteria</taxon>
        <taxon>Neisseriales</taxon>
        <taxon>Neisseriaceae</taxon>
        <taxon>Neisseria</taxon>
    </lineage>
</organism>
<name>A0A378W9M0_NEIME</name>
<dbReference type="AlphaFoldDB" id="A0A378W9M0"/>
<evidence type="ECO:0000313" key="2">
    <source>
        <dbReference type="Proteomes" id="UP000254176"/>
    </source>
</evidence>
<dbReference type="EMBL" id="UGRP01000002">
    <property type="protein sequence ID" value="SUA29831.1"/>
    <property type="molecule type" value="Genomic_DNA"/>
</dbReference>
<evidence type="ECO:0000313" key="1">
    <source>
        <dbReference type="EMBL" id="SUA29831.1"/>
    </source>
</evidence>
<protein>
    <submittedName>
        <fullName evidence="1">Putative cupin family protein</fullName>
    </submittedName>
</protein>
<reference evidence="1 2" key="1">
    <citation type="submission" date="2018-06" db="EMBL/GenBank/DDBJ databases">
        <authorList>
            <consortium name="Pathogen Informatics"/>
            <person name="Doyle S."/>
        </authorList>
    </citation>
    <scope>NUCLEOTIDE SEQUENCE [LARGE SCALE GENOMIC DNA]</scope>
    <source>
        <strain evidence="1 2">NCTC8554</strain>
    </source>
</reference>
<accession>A0A378W9M0</accession>